<keyword evidence="4" id="KW-1185">Reference proteome</keyword>
<dbReference type="PANTHER" id="PTHR24559:SF435">
    <property type="entry name" value="RIBONUCLEASE H"/>
    <property type="match status" value="1"/>
</dbReference>
<sequence>MTEPQQLEIIAEDCEILDSLDSQSIQDFLFKNNRFRPYPSRIPSKMNQNSSNTPINDNMSRQDLQLLLNSIPEFSPGKNLSIFINEVDNLISHLHGRINPDLEFCLNFSIRSKILNEARDFISFQNAKDWPSIRRALLQRYGDQRNEELLIAAISQCVQKRNENYLDYYCRISKSLNDLLQHLTLNIEDPNLLTYKKYEAEKLSLKTFQVGILEPYRSFISNFEFNNIEECINKCKFYDNRKQEWEYSEFLRRSQENRKPSTNIQPKQSQNRINNFTPNSPNFNFNSRNVSIRSFNNAKPPENPPTTSFNTQGFPYPINKPLPVQRKFPTNREVFGTKPGSNIMKNQPNPTPMSVSTRNTFRQRPTPMSTSTRNYSNNQVQKSRPNFTFEELYNFELDEDKADQDENFFNEYSSVEHDINYPEDYENNENFQTIASETTFTILIDSGATNSVINKKPAFEKFFKFLYKNPFEVHGLKNKINAEDNLKIPLLYELGIHDNIHLHVVDWHDKFDALLGTSDLRKLGANIDYKTNILEINNFKIPFHLEYNSTKLPPQKCKINNSLKIPVSIEKGEVILPELKFKNFTTPECLVKAQDGFCVLPVAQSMKNICVNFSERIPVIPLQEAEISNPSFDNNQFKLTNHIRTSHMNSEEKREILKLCHKFKNIFYHENSDLSFTNVVKHKIRTTDDRPVYVKSFRHPHAMKEIIQDQIQKLLEDKIIRPSISPYSAPVWIVPKKADASGKKKYRMVIDYRKLNEKNDRRQISSPTYRRNSR</sequence>
<protein>
    <recommendedName>
        <fullName evidence="5">Peptidase A2 domain-containing protein</fullName>
    </recommendedName>
</protein>
<dbReference type="Proteomes" id="UP000237438">
    <property type="component" value="Unassembled WGS sequence"/>
</dbReference>
<evidence type="ECO:0008006" key="5">
    <source>
        <dbReference type="Google" id="ProtNLM"/>
    </source>
</evidence>
<feature type="compositionally biased region" description="Low complexity" evidence="2">
    <location>
        <begin position="274"/>
        <end position="288"/>
    </location>
</feature>
<evidence type="ECO:0000256" key="1">
    <source>
        <dbReference type="ARBA" id="ARBA00022750"/>
    </source>
</evidence>
<feature type="region of interest" description="Disordered" evidence="2">
    <location>
        <begin position="336"/>
        <end position="379"/>
    </location>
</feature>
<dbReference type="OrthoDB" id="2448050at2759"/>
<dbReference type="InterPro" id="IPR043502">
    <property type="entry name" value="DNA/RNA_pol_sf"/>
</dbReference>
<dbReference type="InterPro" id="IPR053134">
    <property type="entry name" value="RNA-dir_DNA_polymerase"/>
</dbReference>
<evidence type="ECO:0000313" key="4">
    <source>
        <dbReference type="Proteomes" id="UP000237438"/>
    </source>
</evidence>
<dbReference type="GO" id="GO:0004190">
    <property type="term" value="F:aspartic-type endopeptidase activity"/>
    <property type="evidence" value="ECO:0007669"/>
    <property type="project" value="UniProtKB-KW"/>
</dbReference>
<comment type="caution">
    <text evidence="3">The sequence shown here is derived from an EMBL/GenBank/DDBJ whole genome shotgun (WGS) entry which is preliminary data.</text>
</comment>
<feature type="compositionally biased region" description="Polar residues" evidence="2">
    <location>
        <begin position="339"/>
        <end position="379"/>
    </location>
</feature>
<gene>
    <name evidence="3" type="ORF">EPUL_005149</name>
</gene>
<accession>A0A2S4PLH4</accession>
<dbReference type="EMBL" id="PEDP01002117">
    <property type="protein sequence ID" value="POS82905.1"/>
    <property type="molecule type" value="Genomic_DNA"/>
</dbReference>
<dbReference type="Gene3D" id="2.40.70.10">
    <property type="entry name" value="Acid Proteases"/>
    <property type="match status" value="1"/>
</dbReference>
<dbReference type="InterPro" id="IPR001969">
    <property type="entry name" value="Aspartic_peptidase_AS"/>
</dbReference>
<dbReference type="SUPFAM" id="SSF50630">
    <property type="entry name" value="Acid proteases"/>
    <property type="match status" value="1"/>
</dbReference>
<evidence type="ECO:0000256" key="2">
    <source>
        <dbReference type="SAM" id="MobiDB-lite"/>
    </source>
</evidence>
<dbReference type="AlphaFoldDB" id="A0A2S4PLH4"/>
<keyword evidence="1" id="KW-0378">Hydrolase</keyword>
<keyword evidence="1" id="KW-0064">Aspartyl protease</keyword>
<dbReference type="PANTHER" id="PTHR24559">
    <property type="entry name" value="TRANSPOSON TY3-I GAG-POL POLYPROTEIN"/>
    <property type="match status" value="1"/>
</dbReference>
<dbReference type="STRING" id="225359.A0A2S4PLH4"/>
<evidence type="ECO:0000313" key="3">
    <source>
        <dbReference type="EMBL" id="POS82905.1"/>
    </source>
</evidence>
<dbReference type="GO" id="GO:0006508">
    <property type="term" value="P:proteolysis"/>
    <property type="evidence" value="ECO:0007669"/>
    <property type="project" value="InterPro"/>
</dbReference>
<dbReference type="Gene3D" id="3.10.10.10">
    <property type="entry name" value="HIV Type 1 Reverse Transcriptase, subunit A, domain 1"/>
    <property type="match status" value="1"/>
</dbReference>
<dbReference type="SUPFAM" id="SSF56672">
    <property type="entry name" value="DNA/RNA polymerases"/>
    <property type="match status" value="1"/>
</dbReference>
<dbReference type="InterPro" id="IPR021109">
    <property type="entry name" value="Peptidase_aspartic_dom_sf"/>
</dbReference>
<organism evidence="3 4">
    <name type="scientific">Erysiphe pulchra</name>
    <dbReference type="NCBI Taxonomy" id="225359"/>
    <lineage>
        <taxon>Eukaryota</taxon>
        <taxon>Fungi</taxon>
        <taxon>Dikarya</taxon>
        <taxon>Ascomycota</taxon>
        <taxon>Pezizomycotina</taxon>
        <taxon>Leotiomycetes</taxon>
        <taxon>Erysiphales</taxon>
        <taxon>Erysiphaceae</taxon>
        <taxon>Erysiphe</taxon>
    </lineage>
</organism>
<feature type="region of interest" description="Disordered" evidence="2">
    <location>
        <begin position="254"/>
        <end position="288"/>
    </location>
</feature>
<name>A0A2S4PLH4_9PEZI</name>
<dbReference type="PROSITE" id="PS00141">
    <property type="entry name" value="ASP_PROTEASE"/>
    <property type="match status" value="1"/>
</dbReference>
<feature type="compositionally biased region" description="Polar residues" evidence="2">
    <location>
        <begin position="260"/>
        <end position="273"/>
    </location>
</feature>
<keyword evidence="1" id="KW-0645">Protease</keyword>
<reference evidence="3 4" key="1">
    <citation type="submission" date="2017-10" db="EMBL/GenBank/DDBJ databases">
        <title>Development of genomic resources for the powdery mildew, Erysiphe pulchra.</title>
        <authorList>
            <person name="Wadl P.A."/>
            <person name="Mack B.M."/>
            <person name="Moore G."/>
            <person name="Beltz S.B."/>
        </authorList>
    </citation>
    <scope>NUCLEOTIDE SEQUENCE [LARGE SCALE GENOMIC DNA]</scope>
    <source>
        <strain evidence="3">Cflorida</strain>
    </source>
</reference>
<proteinExistence type="predicted"/>